<dbReference type="PANTHER" id="PTHR33121">
    <property type="entry name" value="CYCLIC DI-GMP PHOSPHODIESTERASE PDEF"/>
    <property type="match status" value="1"/>
</dbReference>
<organism evidence="2 3">
    <name type="scientific">Neptunomonas concharum</name>
    <dbReference type="NCBI Taxonomy" id="1031538"/>
    <lineage>
        <taxon>Bacteria</taxon>
        <taxon>Pseudomonadati</taxon>
        <taxon>Pseudomonadota</taxon>
        <taxon>Gammaproteobacteria</taxon>
        <taxon>Oceanospirillales</taxon>
        <taxon>Oceanospirillaceae</taxon>
        <taxon>Neptunomonas</taxon>
    </lineage>
</organism>
<dbReference type="Gene3D" id="3.20.20.450">
    <property type="entry name" value="EAL domain"/>
    <property type="match status" value="1"/>
</dbReference>
<dbReference type="Pfam" id="PF00563">
    <property type="entry name" value="EAL"/>
    <property type="match status" value="1"/>
</dbReference>
<dbReference type="RefSeq" id="WP_138987965.1">
    <property type="nucleotide sequence ID" value="NZ_CP043869.1"/>
</dbReference>
<reference evidence="2 3" key="1">
    <citation type="journal article" date="2019" name="Biochem. Eng. J.">
        <title>Metabolic engineering of the marine bacteria Neptunomonas concharum for the production of acetoin and meso-2,3-butanediol from acetate.</title>
        <authorList>
            <person name="Li W."/>
            <person name="Pu N."/>
            <person name="Liu C.-X."/>
            <person name="Yuan Q.-P."/>
            <person name="Li Z.-J."/>
        </authorList>
    </citation>
    <scope>NUCLEOTIDE SEQUENCE [LARGE SCALE GENOMIC DNA]</scope>
    <source>
        <strain evidence="2 3">JCM17730</strain>
    </source>
</reference>
<dbReference type="CDD" id="cd01948">
    <property type="entry name" value="EAL"/>
    <property type="match status" value="1"/>
</dbReference>
<dbReference type="EMBL" id="CP043869">
    <property type="protein sequence ID" value="QEQ97849.1"/>
    <property type="molecule type" value="Genomic_DNA"/>
</dbReference>
<evidence type="ECO:0000313" key="2">
    <source>
        <dbReference type="EMBL" id="QEQ97849.1"/>
    </source>
</evidence>
<dbReference type="Proteomes" id="UP000324760">
    <property type="component" value="Chromosome"/>
</dbReference>
<accession>A0A5P1RDX3</accession>
<sequence length="258" mass="29183">MEEQSGGERFFCGTCSDNRELGFGFTMAFQPIIDCHTQSIFGYEALVRGLNNEPAYSVIAKVNNDNRYVFDQECRIKAISLAAKLGINSMLSINFLPNAIYQPERCIRTTLKAAKQFDFPTKNIMFEFTEVEKIEDSSHVERIVKYYQSLGFQTAIDDFGSGYSGLNLLADFHTNIVKLDMGLIRNIHMSRSRQSIVSHCIGMFRELNITPLAEGVETIDEYMWLRDIGGVTLMQGYLFAKPGFESLPSVNFLSLQPT</sequence>
<feature type="domain" description="EAL" evidence="1">
    <location>
        <begin position="4"/>
        <end position="256"/>
    </location>
</feature>
<gene>
    <name evidence="2" type="ORF">F0U83_14615</name>
</gene>
<keyword evidence="3" id="KW-1185">Reference proteome</keyword>
<dbReference type="OrthoDB" id="1673646at2"/>
<proteinExistence type="predicted"/>
<protein>
    <submittedName>
        <fullName evidence="2">EAL domain-containing protein</fullName>
    </submittedName>
</protein>
<dbReference type="SMART" id="SM00052">
    <property type="entry name" value="EAL"/>
    <property type="match status" value="1"/>
</dbReference>
<dbReference type="AlphaFoldDB" id="A0A5P1RDX3"/>
<dbReference type="InterPro" id="IPR001633">
    <property type="entry name" value="EAL_dom"/>
</dbReference>
<dbReference type="SUPFAM" id="SSF141868">
    <property type="entry name" value="EAL domain-like"/>
    <property type="match status" value="1"/>
</dbReference>
<dbReference type="PROSITE" id="PS50883">
    <property type="entry name" value="EAL"/>
    <property type="match status" value="1"/>
</dbReference>
<dbReference type="KEGG" id="ncu:F0U83_14615"/>
<dbReference type="GO" id="GO:0071111">
    <property type="term" value="F:cyclic-guanylate-specific phosphodiesterase activity"/>
    <property type="evidence" value="ECO:0007669"/>
    <property type="project" value="InterPro"/>
</dbReference>
<dbReference type="InterPro" id="IPR050706">
    <property type="entry name" value="Cyclic-di-GMP_PDE-like"/>
</dbReference>
<dbReference type="InterPro" id="IPR035919">
    <property type="entry name" value="EAL_sf"/>
</dbReference>
<evidence type="ECO:0000259" key="1">
    <source>
        <dbReference type="PROSITE" id="PS50883"/>
    </source>
</evidence>
<evidence type="ECO:0000313" key="3">
    <source>
        <dbReference type="Proteomes" id="UP000324760"/>
    </source>
</evidence>
<name>A0A5P1RDX3_9GAMM</name>
<dbReference type="PANTHER" id="PTHR33121:SF15">
    <property type="entry name" value="BLUE LIGHT- AND TEMPERATURE-REGULATED ANTIREPRESSOR BLUF"/>
    <property type="match status" value="1"/>
</dbReference>